<evidence type="ECO:0000313" key="3">
    <source>
        <dbReference type="Proteomes" id="UP000638648"/>
    </source>
</evidence>
<evidence type="ECO:0000259" key="1">
    <source>
        <dbReference type="Pfam" id="PF00561"/>
    </source>
</evidence>
<dbReference type="InterPro" id="IPR050471">
    <property type="entry name" value="AB_hydrolase"/>
</dbReference>
<dbReference type="Proteomes" id="UP000638648">
    <property type="component" value="Unassembled WGS sequence"/>
</dbReference>
<dbReference type="PANTHER" id="PTHR43433">
    <property type="entry name" value="HYDROLASE, ALPHA/BETA FOLD FAMILY PROTEIN"/>
    <property type="match status" value="1"/>
</dbReference>
<keyword evidence="3" id="KW-1185">Reference proteome</keyword>
<dbReference type="Gene3D" id="3.40.50.1820">
    <property type="entry name" value="alpha/beta hydrolase"/>
    <property type="match status" value="1"/>
</dbReference>
<dbReference type="SUPFAM" id="SSF53474">
    <property type="entry name" value="alpha/beta-Hydrolases"/>
    <property type="match status" value="1"/>
</dbReference>
<dbReference type="Pfam" id="PF00561">
    <property type="entry name" value="Abhydrolase_1"/>
    <property type="match status" value="1"/>
</dbReference>
<dbReference type="PRINTS" id="PR00111">
    <property type="entry name" value="ABHYDROLASE"/>
</dbReference>
<dbReference type="InterPro" id="IPR029058">
    <property type="entry name" value="AB_hydrolase_fold"/>
</dbReference>
<dbReference type="InterPro" id="IPR000073">
    <property type="entry name" value="AB_hydrolase_1"/>
</dbReference>
<dbReference type="RefSeq" id="WP_192754801.1">
    <property type="nucleotide sequence ID" value="NZ_BAABJL010000184.1"/>
</dbReference>
<dbReference type="GO" id="GO:0003824">
    <property type="term" value="F:catalytic activity"/>
    <property type="evidence" value="ECO:0007669"/>
    <property type="project" value="UniProtKB-ARBA"/>
</dbReference>
<dbReference type="AlphaFoldDB" id="A0A927N3F3"/>
<feature type="domain" description="AB hydrolase-1" evidence="1">
    <location>
        <begin position="33"/>
        <end position="265"/>
    </location>
</feature>
<gene>
    <name evidence="2" type="ORF">HEB94_008469</name>
</gene>
<proteinExistence type="predicted"/>
<sequence length="286" mass="31761">MGELSHTSAPTEFLEAKGVRYAYRRFGAERGTPLIFLQHLRGGMDHWDPLVTDGLAANRPVILFDNAGVASSGGETPGTVEEMADHVAVFVEALKLPRVDVLGLSIGGYVAQAFVLRHPDLVRRLVLVVTKPRGGEVEGRHPDALTVATRNEVPTLEDFLFLFFEPSQTSQRAGKAFWERRHQRTVDVDPPVSEQTTRAQSAAIVDWQEVRGERYAELERIDQPTLVVNGSHDIMVPTVNAYVLAQRIPQAQLVIYPDSGHGSLFQYPELFVGHVSRFLDAEPAFR</sequence>
<dbReference type="EMBL" id="JADBEM010000001">
    <property type="protein sequence ID" value="MBE1611621.1"/>
    <property type="molecule type" value="Genomic_DNA"/>
</dbReference>
<name>A0A927N3F3_9ACTN</name>
<dbReference type="PANTHER" id="PTHR43433:SF5">
    <property type="entry name" value="AB HYDROLASE-1 DOMAIN-CONTAINING PROTEIN"/>
    <property type="match status" value="1"/>
</dbReference>
<organism evidence="2 3">
    <name type="scientific">Actinopolymorpha pittospori</name>
    <dbReference type="NCBI Taxonomy" id="648752"/>
    <lineage>
        <taxon>Bacteria</taxon>
        <taxon>Bacillati</taxon>
        <taxon>Actinomycetota</taxon>
        <taxon>Actinomycetes</taxon>
        <taxon>Propionibacteriales</taxon>
        <taxon>Actinopolymorphaceae</taxon>
        <taxon>Actinopolymorpha</taxon>
    </lineage>
</organism>
<evidence type="ECO:0000313" key="2">
    <source>
        <dbReference type="EMBL" id="MBE1611621.1"/>
    </source>
</evidence>
<protein>
    <submittedName>
        <fullName evidence="2">Pimeloyl-ACP methyl ester carboxylesterase</fullName>
    </submittedName>
</protein>
<accession>A0A927N3F3</accession>
<comment type="caution">
    <text evidence="2">The sequence shown here is derived from an EMBL/GenBank/DDBJ whole genome shotgun (WGS) entry which is preliminary data.</text>
</comment>
<reference evidence="2" key="1">
    <citation type="submission" date="2020-10" db="EMBL/GenBank/DDBJ databases">
        <title>Sequencing the genomes of 1000 actinobacteria strains.</title>
        <authorList>
            <person name="Klenk H.-P."/>
        </authorList>
    </citation>
    <scope>NUCLEOTIDE SEQUENCE</scope>
    <source>
        <strain evidence="2">DSM 45354</strain>
    </source>
</reference>